<evidence type="ECO:0000313" key="2">
    <source>
        <dbReference type="EMBL" id="TDG01787.1"/>
    </source>
</evidence>
<organism evidence="2 3">
    <name type="scientific">Arthrobacter terricola</name>
    <dbReference type="NCBI Taxonomy" id="2547396"/>
    <lineage>
        <taxon>Bacteria</taxon>
        <taxon>Bacillati</taxon>
        <taxon>Actinomycetota</taxon>
        <taxon>Actinomycetes</taxon>
        <taxon>Micrococcales</taxon>
        <taxon>Micrococcaceae</taxon>
        <taxon>Arthrobacter</taxon>
    </lineage>
</organism>
<evidence type="ECO:0000256" key="1">
    <source>
        <dbReference type="SAM" id="MobiDB-lite"/>
    </source>
</evidence>
<gene>
    <name evidence="2" type="ORF">E1809_01520</name>
</gene>
<evidence type="ECO:0008006" key="4">
    <source>
        <dbReference type="Google" id="ProtNLM"/>
    </source>
</evidence>
<protein>
    <recommendedName>
        <fullName evidence="4">Helix-turn-helix domain-containing protein</fullName>
    </recommendedName>
</protein>
<dbReference type="EMBL" id="SMRU01000001">
    <property type="protein sequence ID" value="TDG01787.1"/>
    <property type="molecule type" value="Genomic_DNA"/>
</dbReference>
<sequence>MNKGLIEALRDAFNEARATARATEDMNLSALDLRAAFKADDEAVARFLDLLKGVGEPPERRPDGLRTPEQVAKDLGGISPSTIRTLIREGHIEYTPLARKKFALTDAQVDGMLAYLARKEKAKTEKARAPRAVESPFPSTSRSKASRRKVTGRDVE</sequence>
<comment type="caution">
    <text evidence="2">The sequence shown here is derived from an EMBL/GenBank/DDBJ whole genome shotgun (WGS) entry which is preliminary data.</text>
</comment>
<keyword evidence="3" id="KW-1185">Reference proteome</keyword>
<dbReference type="RefSeq" id="WP_133202451.1">
    <property type="nucleotide sequence ID" value="NZ_SMRU01000001.1"/>
</dbReference>
<name>A0A4R5L1C7_9MICC</name>
<dbReference type="Proteomes" id="UP000295511">
    <property type="component" value="Unassembled WGS sequence"/>
</dbReference>
<feature type="region of interest" description="Disordered" evidence="1">
    <location>
        <begin position="120"/>
        <end position="156"/>
    </location>
</feature>
<dbReference type="AlphaFoldDB" id="A0A4R5L1C7"/>
<proteinExistence type="predicted"/>
<reference evidence="2 3" key="1">
    <citation type="submission" date="2019-03" db="EMBL/GenBank/DDBJ databases">
        <title>Whole genome sequence of Arthrobacter sp JH1-1.</title>
        <authorList>
            <person name="Trinh H.N."/>
        </authorList>
    </citation>
    <scope>NUCLEOTIDE SEQUENCE [LARGE SCALE GENOMIC DNA]</scope>
    <source>
        <strain evidence="2 3">JH1-1</strain>
    </source>
</reference>
<evidence type="ECO:0000313" key="3">
    <source>
        <dbReference type="Proteomes" id="UP000295511"/>
    </source>
</evidence>
<accession>A0A4R5L1C7</accession>
<feature type="region of interest" description="Disordered" evidence="1">
    <location>
        <begin position="55"/>
        <end position="77"/>
    </location>
</feature>
<feature type="compositionally biased region" description="Basic and acidic residues" evidence="1">
    <location>
        <begin position="57"/>
        <end position="66"/>
    </location>
</feature>